<reference evidence="7 9" key="1">
    <citation type="submission" date="2014-12" db="EMBL/GenBank/DDBJ databases">
        <title>Draft genome sequences of 29 type strains of Enterococci.</title>
        <authorList>
            <person name="Zhong Z."/>
            <person name="Sun Z."/>
            <person name="Liu W."/>
            <person name="Zhang W."/>
            <person name="Zhang H."/>
        </authorList>
    </citation>
    <scope>NUCLEOTIDE SEQUENCE [LARGE SCALE GENOMIC DNA]</scope>
    <source>
        <strain evidence="7 9">DSM 22801</strain>
    </source>
</reference>
<dbReference type="InterPro" id="IPR036388">
    <property type="entry name" value="WH-like_DNA-bd_sf"/>
</dbReference>
<dbReference type="AlphaFoldDB" id="A0A0S3KE58"/>
<protein>
    <submittedName>
        <fullName evidence="6">Transcriptional regulator</fullName>
    </submittedName>
</protein>
<gene>
    <name evidence="6" type="ORF">ATZ33_14640</name>
    <name evidence="7" type="ORF">RV15_GL000112</name>
</gene>
<sequence length="237" mass="27299">MYNIGIVPENNQIGDTYSKELNKLTYQLHSLSSDDIINEAPKMDALIIEETATHGLKNTCELILELRRDFDVLIWIVSKNLTKTSKIIYLQLGADGVVDKDCDQEESILQLSNILNRVKKIPNSQKKEISYQKEAQVTSNLELIPNNLSVLVEEKEVSLTRLEFQTISYLFDNLGTAVTYEEIYTNVWKEEFEDSDSGNKQYRVSNLIFHLRKKLEENPTQPKYIKTVRSKGYMIVA</sequence>
<evidence type="ECO:0000256" key="3">
    <source>
        <dbReference type="ARBA" id="ARBA00023163"/>
    </source>
</evidence>
<proteinExistence type="predicted"/>
<evidence type="ECO:0000313" key="8">
    <source>
        <dbReference type="Proteomes" id="UP000065511"/>
    </source>
</evidence>
<dbReference type="OrthoDB" id="9787103at2"/>
<dbReference type="SMART" id="SM00862">
    <property type="entry name" value="Trans_reg_C"/>
    <property type="match status" value="1"/>
</dbReference>
<dbReference type="GO" id="GO:0006355">
    <property type="term" value="P:regulation of DNA-templated transcription"/>
    <property type="evidence" value="ECO:0007669"/>
    <property type="project" value="InterPro"/>
</dbReference>
<dbReference type="RefSeq" id="WP_071876110.1">
    <property type="nucleotide sequence ID" value="NZ_JXLC01000001.1"/>
</dbReference>
<name>A0A0S3KE58_9ENTE</name>
<feature type="domain" description="OmpR/PhoB-type" evidence="5">
    <location>
        <begin position="132"/>
        <end position="237"/>
    </location>
</feature>
<dbReference type="KEGG" id="ess:ATZ33_14640"/>
<dbReference type="CDD" id="cd00383">
    <property type="entry name" value="trans_reg_C"/>
    <property type="match status" value="1"/>
</dbReference>
<dbReference type="SUPFAM" id="SSF46894">
    <property type="entry name" value="C-terminal effector domain of the bipartite response regulators"/>
    <property type="match status" value="1"/>
</dbReference>
<evidence type="ECO:0000256" key="4">
    <source>
        <dbReference type="PROSITE-ProRule" id="PRU01091"/>
    </source>
</evidence>
<dbReference type="GO" id="GO:0000160">
    <property type="term" value="P:phosphorelay signal transduction system"/>
    <property type="evidence" value="ECO:0007669"/>
    <property type="project" value="InterPro"/>
</dbReference>
<reference evidence="6 8" key="2">
    <citation type="submission" date="2015-12" db="EMBL/GenBank/DDBJ databases">
        <authorList>
            <person name="Lauer A."/>
            <person name="Humrighouse B."/>
            <person name="Loparev V."/>
            <person name="Shewmaker P.L."/>
            <person name="Whitney A.M."/>
            <person name="McLaughlin R.W."/>
        </authorList>
    </citation>
    <scope>NUCLEOTIDE SEQUENCE [LARGE SCALE GENOMIC DNA]</scope>
    <source>
        <strain evidence="6 8">LMG 23085</strain>
    </source>
</reference>
<dbReference type="InterPro" id="IPR016032">
    <property type="entry name" value="Sig_transdc_resp-reg_C-effctor"/>
</dbReference>
<dbReference type="PROSITE" id="PS51755">
    <property type="entry name" value="OMPR_PHOB"/>
    <property type="match status" value="1"/>
</dbReference>
<evidence type="ECO:0000256" key="2">
    <source>
        <dbReference type="ARBA" id="ARBA00023125"/>
    </source>
</evidence>
<dbReference type="GO" id="GO:0003677">
    <property type="term" value="F:DNA binding"/>
    <property type="evidence" value="ECO:0007669"/>
    <property type="project" value="UniProtKB-UniRule"/>
</dbReference>
<evidence type="ECO:0000256" key="1">
    <source>
        <dbReference type="ARBA" id="ARBA00023015"/>
    </source>
</evidence>
<evidence type="ECO:0000313" key="6">
    <source>
        <dbReference type="EMBL" id="ALS02570.1"/>
    </source>
</evidence>
<dbReference type="Proteomes" id="UP000183039">
    <property type="component" value="Unassembled WGS sequence"/>
</dbReference>
<keyword evidence="1" id="KW-0805">Transcription regulation</keyword>
<keyword evidence="3" id="KW-0804">Transcription</keyword>
<dbReference type="EMBL" id="CP013614">
    <property type="protein sequence ID" value="ALS02570.1"/>
    <property type="molecule type" value="Genomic_DNA"/>
</dbReference>
<dbReference type="Gene3D" id="1.10.10.10">
    <property type="entry name" value="Winged helix-like DNA-binding domain superfamily/Winged helix DNA-binding domain"/>
    <property type="match status" value="1"/>
</dbReference>
<organism evidence="7 9">
    <name type="scientific">Enterococcus silesiacus</name>
    <dbReference type="NCBI Taxonomy" id="332949"/>
    <lineage>
        <taxon>Bacteria</taxon>
        <taxon>Bacillati</taxon>
        <taxon>Bacillota</taxon>
        <taxon>Bacilli</taxon>
        <taxon>Lactobacillales</taxon>
        <taxon>Enterococcaceae</taxon>
        <taxon>Enterococcus</taxon>
    </lineage>
</organism>
<dbReference type="Proteomes" id="UP000065511">
    <property type="component" value="Chromosome"/>
</dbReference>
<accession>A0A0S3KE58</accession>
<keyword evidence="2 4" id="KW-0238">DNA-binding</keyword>
<evidence type="ECO:0000313" key="7">
    <source>
        <dbReference type="EMBL" id="OJG93510.1"/>
    </source>
</evidence>
<dbReference type="EMBL" id="JXLC01000001">
    <property type="protein sequence ID" value="OJG93510.1"/>
    <property type="molecule type" value="Genomic_DNA"/>
</dbReference>
<keyword evidence="8" id="KW-1185">Reference proteome</keyword>
<evidence type="ECO:0000259" key="5">
    <source>
        <dbReference type="PROSITE" id="PS51755"/>
    </source>
</evidence>
<feature type="DNA-binding region" description="OmpR/PhoB-type" evidence="4">
    <location>
        <begin position="132"/>
        <end position="237"/>
    </location>
</feature>
<dbReference type="Pfam" id="PF00486">
    <property type="entry name" value="Trans_reg_C"/>
    <property type="match status" value="1"/>
</dbReference>
<dbReference type="InterPro" id="IPR001867">
    <property type="entry name" value="OmpR/PhoB-type_DNA-bd"/>
</dbReference>
<evidence type="ECO:0000313" key="9">
    <source>
        <dbReference type="Proteomes" id="UP000183039"/>
    </source>
</evidence>